<sequence>MSSPSRHERLRRPDLRGRRLDRMGDLRGLRPCLRGNLPDENDRDRRADDARRRRRAYRPPRRPSEQGTVNRIVTIGGRGRGMSMTYEAGWWESHYDVHSHHSKSGKSDKSGKSNSKSGKSNESKSNKSGKGEGGWSTDGGHWRRRRRLLGGSGNRSVGRVGRGATGQR</sequence>
<proteinExistence type="predicted"/>
<gene>
    <name evidence="2" type="ORF">ACHAW5_006015</name>
</gene>
<keyword evidence="3" id="KW-1185">Reference proteome</keyword>
<accession>A0ABD3NHE5</accession>
<reference evidence="2 3" key="1">
    <citation type="submission" date="2024-10" db="EMBL/GenBank/DDBJ databases">
        <title>Updated reference genomes for cyclostephanoid diatoms.</title>
        <authorList>
            <person name="Roberts W.R."/>
            <person name="Alverson A.J."/>
        </authorList>
    </citation>
    <scope>NUCLEOTIDE SEQUENCE [LARGE SCALE GENOMIC DNA]</scope>
    <source>
        <strain evidence="2 3">AJA276-08</strain>
    </source>
</reference>
<feature type="compositionally biased region" description="Basic and acidic residues" evidence="1">
    <location>
        <begin position="1"/>
        <end position="28"/>
    </location>
</feature>
<name>A0ABD3NHE5_9STRA</name>
<feature type="compositionally biased region" description="Basic and acidic residues" evidence="1">
    <location>
        <begin position="97"/>
        <end position="111"/>
    </location>
</feature>
<dbReference type="EMBL" id="JALLAZ020001422">
    <property type="protein sequence ID" value="KAL3775257.1"/>
    <property type="molecule type" value="Genomic_DNA"/>
</dbReference>
<feature type="region of interest" description="Disordered" evidence="1">
    <location>
        <begin position="1"/>
        <end position="81"/>
    </location>
</feature>
<feature type="compositionally biased region" description="Basic residues" evidence="1">
    <location>
        <begin position="52"/>
        <end position="61"/>
    </location>
</feature>
<dbReference type="Proteomes" id="UP001530315">
    <property type="component" value="Unassembled WGS sequence"/>
</dbReference>
<feature type="region of interest" description="Disordered" evidence="1">
    <location>
        <begin position="97"/>
        <end position="168"/>
    </location>
</feature>
<comment type="caution">
    <text evidence="2">The sequence shown here is derived from an EMBL/GenBank/DDBJ whole genome shotgun (WGS) entry which is preliminary data.</text>
</comment>
<feature type="compositionally biased region" description="Basic and acidic residues" evidence="1">
    <location>
        <begin position="40"/>
        <end position="51"/>
    </location>
</feature>
<evidence type="ECO:0000313" key="3">
    <source>
        <dbReference type="Proteomes" id="UP001530315"/>
    </source>
</evidence>
<evidence type="ECO:0000256" key="1">
    <source>
        <dbReference type="SAM" id="MobiDB-lite"/>
    </source>
</evidence>
<evidence type="ECO:0000313" key="2">
    <source>
        <dbReference type="EMBL" id="KAL3775257.1"/>
    </source>
</evidence>
<organism evidence="2 3">
    <name type="scientific">Stephanodiscus triporus</name>
    <dbReference type="NCBI Taxonomy" id="2934178"/>
    <lineage>
        <taxon>Eukaryota</taxon>
        <taxon>Sar</taxon>
        <taxon>Stramenopiles</taxon>
        <taxon>Ochrophyta</taxon>
        <taxon>Bacillariophyta</taxon>
        <taxon>Coscinodiscophyceae</taxon>
        <taxon>Thalassiosirophycidae</taxon>
        <taxon>Stephanodiscales</taxon>
        <taxon>Stephanodiscaceae</taxon>
        <taxon>Stephanodiscus</taxon>
    </lineage>
</organism>
<dbReference type="AlphaFoldDB" id="A0ABD3NHE5"/>
<protein>
    <submittedName>
        <fullName evidence="2">Uncharacterized protein</fullName>
    </submittedName>
</protein>